<evidence type="ECO:0000313" key="3">
    <source>
        <dbReference type="RefSeq" id="XP_024938292.1"/>
    </source>
</evidence>
<feature type="compositionally biased region" description="Low complexity" evidence="1">
    <location>
        <begin position="263"/>
        <end position="278"/>
    </location>
</feature>
<evidence type="ECO:0000313" key="2">
    <source>
        <dbReference type="Proteomes" id="UP000694920"/>
    </source>
</evidence>
<gene>
    <name evidence="3" type="primary">LOC112493977</name>
</gene>
<proteinExistence type="predicted"/>
<dbReference type="KEGG" id="ccin:112493977"/>
<accession>A0AAJ7RC93</accession>
<feature type="region of interest" description="Disordered" evidence="1">
    <location>
        <begin position="1"/>
        <end position="109"/>
    </location>
</feature>
<protein>
    <submittedName>
        <fullName evidence="3">Uncharacterized protein LOC112493977</fullName>
    </submittedName>
</protein>
<dbReference type="RefSeq" id="XP_024938292.1">
    <property type="nucleotide sequence ID" value="XM_025082524.1"/>
</dbReference>
<evidence type="ECO:0000256" key="1">
    <source>
        <dbReference type="SAM" id="MobiDB-lite"/>
    </source>
</evidence>
<feature type="compositionally biased region" description="Polar residues" evidence="1">
    <location>
        <begin position="77"/>
        <end position="92"/>
    </location>
</feature>
<organism evidence="2 3">
    <name type="scientific">Cephus cinctus</name>
    <name type="common">Wheat stem sawfly</name>
    <dbReference type="NCBI Taxonomy" id="211228"/>
    <lineage>
        <taxon>Eukaryota</taxon>
        <taxon>Metazoa</taxon>
        <taxon>Ecdysozoa</taxon>
        <taxon>Arthropoda</taxon>
        <taxon>Hexapoda</taxon>
        <taxon>Insecta</taxon>
        <taxon>Pterygota</taxon>
        <taxon>Neoptera</taxon>
        <taxon>Endopterygota</taxon>
        <taxon>Hymenoptera</taxon>
        <taxon>Cephoidea</taxon>
        <taxon>Cephidae</taxon>
        <taxon>Cephus</taxon>
    </lineage>
</organism>
<name>A0AAJ7RC93_CEPCN</name>
<keyword evidence="2" id="KW-1185">Reference proteome</keyword>
<reference evidence="3" key="1">
    <citation type="submission" date="2025-08" db="UniProtKB">
        <authorList>
            <consortium name="RefSeq"/>
        </authorList>
    </citation>
    <scope>IDENTIFICATION</scope>
</reference>
<dbReference type="AlphaFoldDB" id="A0AAJ7RC93"/>
<sequence>MANDEKKGKSRKKFDLGKLLASNRARQPEDTSLRSSITGDTNSSESVSSSETSDRLKMNRPKLPNIRNHLKRLMSRFTGNSKTVIKSSSPRSMESGRVVASGSPSEHDAHQEYPGVIANPTEIENGQESSQSILIDRPSSPAASTSVASRASTNESVTDNGLTMPITITPPTTPASRTLMSPVNILEEIPSLREGAIISSDPVGLAAVLSAGLDPDQSGSVETRVTRREHESRGTPLYIRNPGLLEPYAQTVVLTDGNNFTATGSGSRSVSEVGETEGPSGGPVEERAFYESTLRSMALRKPLRHLDDEPPIY</sequence>
<feature type="compositionally biased region" description="Low complexity" evidence="1">
    <location>
        <begin position="137"/>
        <end position="153"/>
    </location>
</feature>
<dbReference type="GeneID" id="112493977"/>
<dbReference type="Proteomes" id="UP000694920">
    <property type="component" value="Unplaced"/>
</dbReference>
<feature type="compositionally biased region" description="Polar residues" evidence="1">
    <location>
        <begin position="33"/>
        <end position="42"/>
    </location>
</feature>
<feature type="region of interest" description="Disordered" evidence="1">
    <location>
        <begin position="125"/>
        <end position="175"/>
    </location>
</feature>
<feature type="region of interest" description="Disordered" evidence="1">
    <location>
        <begin position="260"/>
        <end position="285"/>
    </location>
</feature>